<feature type="transmembrane region" description="Helical" evidence="10">
    <location>
        <begin position="117"/>
        <end position="136"/>
    </location>
</feature>
<keyword evidence="3 10" id="KW-0812">Transmembrane</keyword>
<accession>C7NFB3</accession>
<evidence type="ECO:0000313" key="12">
    <source>
        <dbReference type="Proteomes" id="UP000006666"/>
    </source>
</evidence>
<gene>
    <name evidence="11" type="ordered locus">Ksed_23990</name>
</gene>
<evidence type="ECO:0000256" key="7">
    <source>
        <dbReference type="ARBA" id="ARBA00035120"/>
    </source>
</evidence>
<evidence type="ECO:0000256" key="8">
    <source>
        <dbReference type="ARBA" id="ARBA00035585"/>
    </source>
</evidence>
<feature type="transmembrane region" description="Helical" evidence="10">
    <location>
        <begin position="36"/>
        <end position="64"/>
    </location>
</feature>
<dbReference type="eggNOG" id="COG0239">
    <property type="taxonomic scope" value="Bacteria"/>
</dbReference>
<dbReference type="AlphaFoldDB" id="C7NFB3"/>
<keyword evidence="6" id="KW-0406">Ion transport</keyword>
<dbReference type="InterPro" id="IPR003691">
    <property type="entry name" value="FluC"/>
</dbReference>
<evidence type="ECO:0000313" key="11">
    <source>
        <dbReference type="EMBL" id="ACV07366.1"/>
    </source>
</evidence>
<name>C7NFB3_KYTSD</name>
<evidence type="ECO:0000256" key="6">
    <source>
        <dbReference type="ARBA" id="ARBA00023303"/>
    </source>
</evidence>
<evidence type="ECO:0000256" key="3">
    <source>
        <dbReference type="ARBA" id="ARBA00022692"/>
    </source>
</evidence>
<dbReference type="EMBL" id="CP001686">
    <property type="protein sequence ID" value="ACV07366.1"/>
    <property type="molecule type" value="Genomic_DNA"/>
</dbReference>
<dbReference type="HOGENOM" id="CLU_114342_2_0_11"/>
<dbReference type="Proteomes" id="UP000006666">
    <property type="component" value="Chromosome"/>
</dbReference>
<comment type="similarity">
    <text evidence="7 10">Belongs to the fluoride channel Fluc/FEX (TC 1.A.43) family.</text>
</comment>
<keyword evidence="6" id="KW-0407">Ion channel</keyword>
<evidence type="ECO:0000256" key="9">
    <source>
        <dbReference type="ARBA" id="ARBA00049940"/>
    </source>
</evidence>
<feature type="transmembrane region" description="Helical" evidence="10">
    <location>
        <begin position="6"/>
        <end position="24"/>
    </location>
</feature>
<reference evidence="11 12" key="1">
    <citation type="journal article" date="2009" name="Stand. Genomic Sci.">
        <title>Complete genome sequence of Kytococcus sedentarius type strain (541).</title>
        <authorList>
            <person name="Sims D."/>
            <person name="Brettin T."/>
            <person name="Detter J.C."/>
            <person name="Han C."/>
            <person name="Lapidus A."/>
            <person name="Copeland A."/>
            <person name="Glavina Del Rio T."/>
            <person name="Nolan M."/>
            <person name="Chen F."/>
            <person name="Lucas S."/>
            <person name="Tice H."/>
            <person name="Cheng J.F."/>
            <person name="Bruce D."/>
            <person name="Goodwin L."/>
            <person name="Pitluck S."/>
            <person name="Ovchinnikova G."/>
            <person name="Pati A."/>
            <person name="Ivanova N."/>
            <person name="Mavrommatis K."/>
            <person name="Chen A."/>
            <person name="Palaniappan K."/>
            <person name="D'haeseleer P."/>
            <person name="Chain P."/>
            <person name="Bristow J."/>
            <person name="Eisen J.A."/>
            <person name="Markowitz V."/>
            <person name="Hugenholtz P."/>
            <person name="Schneider S."/>
            <person name="Goker M."/>
            <person name="Pukall R."/>
            <person name="Kyrpides N.C."/>
            <person name="Klenk H.P."/>
        </authorList>
    </citation>
    <scope>NUCLEOTIDE SEQUENCE [LARGE SCALE GENOMIC DNA]</scope>
    <source>
        <strain evidence="12">ATCC 14392 / DSM 20547 / JCM 11482 / CCUG 33030 / NBRC 15357 / NCTC 11040 / CCM 314 / 541</strain>
    </source>
</reference>
<dbReference type="STRING" id="478801.Ksed_23990"/>
<dbReference type="Pfam" id="PF02537">
    <property type="entry name" value="CRCB"/>
    <property type="match status" value="1"/>
</dbReference>
<evidence type="ECO:0000256" key="10">
    <source>
        <dbReference type="RuleBase" id="RU004340"/>
    </source>
</evidence>
<comment type="subcellular location">
    <subcellularLocation>
        <location evidence="1">Cell membrane</location>
        <topology evidence="1">Multi-pass membrane protein</topology>
    </subcellularLocation>
</comment>
<sequence>MLAPVVVLWVAVGGALGAVLRHAADGAAQRWSPRVAELGVLGVNLVASAVLGFLAGGEVLLGSVPGEGPMAPTLTASRILGVDWWLLGAGLAGALSTFSTAVVQVARRVRAGEWGTALALAGVTWVVCAGAARLGAELGVVLA</sequence>
<keyword evidence="2 10" id="KW-1003">Cell membrane</keyword>
<keyword evidence="5 10" id="KW-0472">Membrane</keyword>
<comment type="function">
    <text evidence="9">Fluoride-specific ion channel. Important for reducing fluoride concentration in the cell, thus reducing its toxicity.</text>
</comment>
<evidence type="ECO:0000256" key="2">
    <source>
        <dbReference type="ARBA" id="ARBA00022475"/>
    </source>
</evidence>
<proteinExistence type="inferred from homology"/>
<dbReference type="KEGG" id="kse:Ksed_23990"/>
<dbReference type="RefSeq" id="WP_015780295.1">
    <property type="nucleotide sequence ID" value="NC_013169.1"/>
</dbReference>
<protein>
    <recommendedName>
        <fullName evidence="10">Fluoride-specific ion channel</fullName>
    </recommendedName>
</protein>
<comment type="catalytic activity">
    <reaction evidence="8">
        <text>fluoride(in) = fluoride(out)</text>
        <dbReference type="Rhea" id="RHEA:76159"/>
        <dbReference type="ChEBI" id="CHEBI:17051"/>
    </reaction>
    <physiologicalReaction direction="left-to-right" evidence="8">
        <dbReference type="Rhea" id="RHEA:76160"/>
    </physiologicalReaction>
</comment>
<organism evidence="11 12">
    <name type="scientific">Kytococcus sedentarius (strain ATCC 14392 / DSM 20547 / JCM 11482 / CCUG 33030 / NBRC 15357 / NCTC 11040 / CCM 314 / 541)</name>
    <name type="common">Micrococcus sedentarius</name>
    <dbReference type="NCBI Taxonomy" id="478801"/>
    <lineage>
        <taxon>Bacteria</taxon>
        <taxon>Bacillati</taxon>
        <taxon>Actinomycetota</taxon>
        <taxon>Actinomycetes</taxon>
        <taxon>Micrococcales</taxon>
        <taxon>Kytococcaceae</taxon>
        <taxon>Kytococcus</taxon>
    </lineage>
</organism>
<evidence type="ECO:0000256" key="5">
    <source>
        <dbReference type="ARBA" id="ARBA00023136"/>
    </source>
</evidence>
<evidence type="ECO:0000256" key="1">
    <source>
        <dbReference type="ARBA" id="ARBA00004651"/>
    </source>
</evidence>
<keyword evidence="12" id="KW-1185">Reference proteome</keyword>
<evidence type="ECO:0000256" key="4">
    <source>
        <dbReference type="ARBA" id="ARBA00022989"/>
    </source>
</evidence>
<dbReference type="GO" id="GO:0034220">
    <property type="term" value="P:monoatomic ion transmembrane transport"/>
    <property type="evidence" value="ECO:0007669"/>
    <property type="project" value="UniProtKB-KW"/>
</dbReference>
<dbReference type="GO" id="GO:0005886">
    <property type="term" value="C:plasma membrane"/>
    <property type="evidence" value="ECO:0007669"/>
    <property type="project" value="UniProtKB-SubCell"/>
</dbReference>
<keyword evidence="4 10" id="KW-1133">Transmembrane helix</keyword>
<feature type="transmembrane region" description="Helical" evidence="10">
    <location>
        <begin position="84"/>
        <end position="105"/>
    </location>
</feature>
<keyword evidence="6" id="KW-0813">Transport</keyword>